<feature type="binding site" evidence="7">
    <location>
        <position position="360"/>
    </location>
    <ligand>
        <name>deamido-NAD(+)</name>
        <dbReference type="ChEBI" id="CHEBI:58437"/>
        <note>ligand shared between two neighboring subunits</note>
    </ligand>
</feature>
<evidence type="ECO:0000256" key="1">
    <source>
        <dbReference type="ARBA" id="ARBA00005188"/>
    </source>
</evidence>
<dbReference type="InterPro" id="IPR003694">
    <property type="entry name" value="NAD_synthase"/>
</dbReference>
<dbReference type="SUPFAM" id="SSF56317">
    <property type="entry name" value="Carbon-nitrogen hydrolase"/>
    <property type="match status" value="1"/>
</dbReference>
<proteinExistence type="inferred from homology"/>
<evidence type="ECO:0000256" key="2">
    <source>
        <dbReference type="ARBA" id="ARBA00007145"/>
    </source>
</evidence>
<dbReference type="PIRSF" id="PIRSF006630">
    <property type="entry name" value="NADS_GAT"/>
    <property type="match status" value="1"/>
</dbReference>
<evidence type="ECO:0000256" key="4">
    <source>
        <dbReference type="ARBA" id="ARBA00022741"/>
    </source>
</evidence>
<feature type="binding site" evidence="7">
    <location>
        <position position="389"/>
    </location>
    <ligand>
        <name>deamido-NAD(+)</name>
        <dbReference type="ChEBI" id="CHEBI:58437"/>
        <note>ligand shared between two neighboring subunits</note>
    </ligand>
</feature>
<evidence type="ECO:0000313" key="14">
    <source>
        <dbReference type="Proteomes" id="UP000031980"/>
    </source>
</evidence>
<dbReference type="RefSeq" id="WP_041504246.1">
    <property type="nucleotide sequence ID" value="NZ_JPIT01000032.1"/>
</dbReference>
<dbReference type="InterPro" id="IPR014729">
    <property type="entry name" value="Rossmann-like_a/b/a_fold"/>
</dbReference>
<dbReference type="Pfam" id="PF00795">
    <property type="entry name" value="CN_hydrolase"/>
    <property type="match status" value="1"/>
</dbReference>
<dbReference type="Pfam" id="PF02540">
    <property type="entry name" value="NAD_synthase"/>
    <property type="match status" value="1"/>
</dbReference>
<keyword evidence="6 7" id="KW-0520">NAD</keyword>
<dbReference type="InterPro" id="IPR036526">
    <property type="entry name" value="C-N_Hydrolase_sf"/>
</dbReference>
<comment type="caution">
    <text evidence="12">The sequence shown here is derived from an EMBL/GenBank/DDBJ whole genome shotgun (WGS) entry which is preliminary data.</text>
</comment>
<sequence>MKIAIPQIDYHIGDIQKNQELIIKAIKKAKSMKADLVVFPEHAVCGAYPQDLFEKEYFVNACRISIEKIAEACDSIAALVGCPNLDIEDGILYNAIFFMYNKEVRGGANKTILSDYDVFDESRYFIAGEENTAIRYKDQHIRVIFDEYEAESIQKTDSLIIHVGATPFTTESCAYRKEVFASMAKKQKAPVISLNHVGANTSLIFDGNTLVFNAQGILTHRLNAFEEDFLLVDTFQLAKSKPLQEKLPEKIQLIHDALILGIKDYFKKNNFTKAILGLSGGIDSAVVAALAAEAIGSENVKGILMPSHYSTDHSVKDAIDLAKNLHIPHEILPIKEIYDSFLNTLEPVFRDLPFNVAEENLQARVRGSLVMAMSNKFGNILLNTSNKSEAAVGYGTLYGDLCGSLSVLGDVYKTEVFQLARFINREREIIPENTLLKPPSAELRPGQKDQDSLPDYPVLDAVLKLYIEENLSEQEIIAQGFAPEIVEKTITMVNRNDYKRAQCPPILKVSKKAFGNGRRMPLTAKLT</sequence>
<feature type="binding site" evidence="7">
    <location>
        <position position="384"/>
    </location>
    <ligand>
        <name>ATP</name>
        <dbReference type="ChEBI" id="CHEBI:30616"/>
    </ligand>
</feature>
<dbReference type="OrthoDB" id="9803818at2"/>
<keyword evidence="14" id="KW-1185">Reference proteome</keyword>
<dbReference type="NCBIfam" id="TIGR00552">
    <property type="entry name" value="nadE"/>
    <property type="match status" value="1"/>
</dbReference>
<dbReference type="GO" id="GO:0009435">
    <property type="term" value="P:NAD+ biosynthetic process"/>
    <property type="evidence" value="ECO:0007669"/>
    <property type="project" value="UniProtKB-UniRule"/>
</dbReference>
<dbReference type="Proteomes" id="UP000031980">
    <property type="component" value="Unassembled WGS sequence"/>
</dbReference>
<evidence type="ECO:0000256" key="5">
    <source>
        <dbReference type="ARBA" id="ARBA00022840"/>
    </source>
</evidence>
<dbReference type="Gene3D" id="3.60.110.10">
    <property type="entry name" value="Carbon-nitrogen hydrolase"/>
    <property type="match status" value="1"/>
</dbReference>
<dbReference type="InterPro" id="IPR022310">
    <property type="entry name" value="NAD/GMP_synthase"/>
</dbReference>
<evidence type="ECO:0000256" key="3">
    <source>
        <dbReference type="ARBA" id="ARBA00022598"/>
    </source>
</evidence>
<comment type="pathway">
    <text evidence="1 7 8">Cofactor biosynthesis; NAD(+) biosynthesis; NAD(+) from deamido-NAD(+) (L-Gln route): step 1/1.</text>
</comment>
<dbReference type="GO" id="GO:0008795">
    <property type="term" value="F:NAD+ synthase activity"/>
    <property type="evidence" value="ECO:0007669"/>
    <property type="project" value="UniProtKB-UniRule"/>
</dbReference>
<reference evidence="11 13" key="2">
    <citation type="submission" date="2014-07" db="EMBL/GenBank/DDBJ databases">
        <title>Porphyromonadaceae bacterium OUH 334697 = ATCC BAA-2682 = DSM 28341 draft genome.</title>
        <authorList>
            <person name="Sydenham T.V."/>
            <person name="Hasman H."/>
            <person name="Justesen U.S."/>
        </authorList>
    </citation>
    <scope>NUCLEOTIDE SEQUENCE [LARGE SCALE GENOMIC DNA]</scope>
    <source>
        <strain evidence="11 13">OUH 334697</strain>
    </source>
</reference>
<name>A0A0C3NFG4_9PORP</name>
<dbReference type="EMBL" id="JPIT01000032">
    <property type="protein sequence ID" value="KIO43127.1"/>
    <property type="molecule type" value="Genomic_DNA"/>
</dbReference>
<evidence type="ECO:0000313" key="12">
    <source>
        <dbReference type="EMBL" id="KIO44842.1"/>
    </source>
</evidence>
<feature type="binding site" evidence="7">
    <location>
        <begin position="277"/>
        <end position="284"/>
    </location>
    <ligand>
        <name>ATP</name>
        <dbReference type="ChEBI" id="CHEBI:30616"/>
    </ligand>
</feature>
<comment type="catalytic activity">
    <reaction evidence="7 8">
        <text>deamido-NAD(+) + L-glutamine + ATP + H2O = L-glutamate + AMP + diphosphate + NAD(+) + H(+)</text>
        <dbReference type="Rhea" id="RHEA:24384"/>
        <dbReference type="ChEBI" id="CHEBI:15377"/>
        <dbReference type="ChEBI" id="CHEBI:15378"/>
        <dbReference type="ChEBI" id="CHEBI:29985"/>
        <dbReference type="ChEBI" id="CHEBI:30616"/>
        <dbReference type="ChEBI" id="CHEBI:33019"/>
        <dbReference type="ChEBI" id="CHEBI:57540"/>
        <dbReference type="ChEBI" id="CHEBI:58359"/>
        <dbReference type="ChEBI" id="CHEBI:58437"/>
        <dbReference type="ChEBI" id="CHEBI:456215"/>
        <dbReference type="EC" id="6.3.5.1"/>
    </reaction>
</comment>
<dbReference type="InterPro" id="IPR003010">
    <property type="entry name" value="C-N_Hydrolase"/>
</dbReference>
<reference evidence="12 14" key="1">
    <citation type="submission" date="2014-07" db="EMBL/GenBank/DDBJ databases">
        <title>Porphyromonadaceae bacterium OUH 308042 = ATCC BAA-2681 = DSM 28342 draft genome.</title>
        <authorList>
            <person name="Sydenham T.V."/>
            <person name="Hasman H."/>
            <person name="Justensen U.S."/>
        </authorList>
    </citation>
    <scope>NUCLEOTIDE SEQUENCE [LARGE SCALE GENOMIC DNA]</scope>
    <source>
        <strain evidence="12 14">OUH 308042</strain>
    </source>
</reference>
<feature type="active site" description="Proton acceptor; for glutaminase activity" evidence="7">
    <location>
        <position position="41"/>
    </location>
</feature>
<dbReference type="Gene3D" id="3.40.50.620">
    <property type="entry name" value="HUPs"/>
    <property type="match status" value="1"/>
</dbReference>
<dbReference type="GO" id="GO:0005524">
    <property type="term" value="F:ATP binding"/>
    <property type="evidence" value="ECO:0007669"/>
    <property type="project" value="UniProtKB-UniRule"/>
</dbReference>
<dbReference type="Proteomes" id="UP000031937">
    <property type="component" value="Unassembled WGS sequence"/>
</dbReference>
<dbReference type="HAMAP" id="MF_02090">
    <property type="entry name" value="NadE_glutamine_dep"/>
    <property type="match status" value="1"/>
</dbReference>
<dbReference type="CDD" id="cd00553">
    <property type="entry name" value="NAD_synthase"/>
    <property type="match status" value="1"/>
</dbReference>
<evidence type="ECO:0000313" key="11">
    <source>
        <dbReference type="EMBL" id="KIO43127.1"/>
    </source>
</evidence>
<evidence type="ECO:0000256" key="8">
    <source>
        <dbReference type="PIRNR" id="PIRNR006630"/>
    </source>
</evidence>
<dbReference type="AlphaFoldDB" id="A0A0C3NFG4"/>
<dbReference type="PANTHER" id="PTHR23090">
    <property type="entry name" value="NH 3 /GLUTAMINE-DEPENDENT NAD + SYNTHETASE"/>
    <property type="match status" value="1"/>
</dbReference>
<comment type="similarity">
    <text evidence="2 7 8">In the C-terminal section; belongs to the NAD synthetase family.</text>
</comment>
<dbReference type="EMBL" id="JPIU01000038">
    <property type="protein sequence ID" value="KIO44842.1"/>
    <property type="molecule type" value="Genomic_DNA"/>
</dbReference>
<dbReference type="FunFam" id="3.40.50.620:FF:000106">
    <property type="entry name" value="Glutamine-dependent NAD(+) synthetase"/>
    <property type="match status" value="1"/>
</dbReference>
<dbReference type="GO" id="GO:0005737">
    <property type="term" value="C:cytoplasm"/>
    <property type="evidence" value="ECO:0007669"/>
    <property type="project" value="InterPro"/>
</dbReference>
<evidence type="ECO:0000256" key="9">
    <source>
        <dbReference type="RuleBase" id="RU003811"/>
    </source>
</evidence>
<evidence type="ECO:0000313" key="13">
    <source>
        <dbReference type="Proteomes" id="UP000031937"/>
    </source>
</evidence>
<comment type="function">
    <text evidence="7">Catalyzes the ATP-dependent amidation of deamido-NAD to form NAD. Uses L-glutamine as a nitrogen source.</text>
</comment>
<dbReference type="NCBIfam" id="NF010588">
    <property type="entry name" value="PRK13981.1"/>
    <property type="match status" value="1"/>
</dbReference>
<dbReference type="PROSITE" id="PS50263">
    <property type="entry name" value="CN_HYDROLASE"/>
    <property type="match status" value="1"/>
</dbReference>
<gene>
    <name evidence="7" type="primary">nadE</name>
    <name evidence="12" type="ORF">BA92_07420</name>
    <name evidence="11" type="ORF">IE90_13025</name>
</gene>
<feature type="active site" description="For glutaminase activity" evidence="7">
    <location>
        <position position="110"/>
    </location>
</feature>
<keyword evidence="5 7" id="KW-0067">ATP-binding</keyword>
<dbReference type="GO" id="GO:0004359">
    <property type="term" value="F:glutaminase activity"/>
    <property type="evidence" value="ECO:0007669"/>
    <property type="project" value="InterPro"/>
</dbReference>
<evidence type="ECO:0000259" key="10">
    <source>
        <dbReference type="PROSITE" id="PS50263"/>
    </source>
</evidence>
<dbReference type="SUPFAM" id="SSF52402">
    <property type="entry name" value="Adenine nucleotide alpha hydrolases-like"/>
    <property type="match status" value="1"/>
</dbReference>
<comment type="caution">
    <text evidence="7">Lacks conserved residue(s) required for the propagation of feature annotation.</text>
</comment>
<evidence type="ECO:0000256" key="7">
    <source>
        <dbReference type="HAMAP-Rule" id="MF_02090"/>
    </source>
</evidence>
<keyword evidence="3 7" id="KW-0436">Ligase</keyword>
<dbReference type="PANTHER" id="PTHR23090:SF9">
    <property type="entry name" value="GLUTAMINE-DEPENDENT NAD(+) SYNTHETASE"/>
    <property type="match status" value="1"/>
</dbReference>
<comment type="similarity">
    <text evidence="9">Belongs to the NAD synthetase family.</text>
</comment>
<organism evidence="12 14">
    <name type="scientific">Sanguibacteroides justesenii</name>
    <dbReference type="NCBI Taxonomy" id="1547597"/>
    <lineage>
        <taxon>Bacteria</taxon>
        <taxon>Pseudomonadati</taxon>
        <taxon>Bacteroidota</taxon>
        <taxon>Bacteroidia</taxon>
        <taxon>Bacteroidales</taxon>
        <taxon>Porphyromonadaceae</taxon>
        <taxon>Sanguibacteroides</taxon>
    </lineage>
</organism>
<feature type="binding site" evidence="7">
    <location>
        <position position="499"/>
    </location>
    <ligand>
        <name>deamido-NAD(+)</name>
        <dbReference type="ChEBI" id="CHEBI:58437"/>
        <note>ligand shared between two neighboring subunits</note>
    </ligand>
</feature>
<feature type="binding site" evidence="7">
    <location>
        <position position="116"/>
    </location>
    <ligand>
        <name>L-glutamine</name>
        <dbReference type="ChEBI" id="CHEBI:58359"/>
    </ligand>
</feature>
<dbReference type="CDD" id="cd07570">
    <property type="entry name" value="GAT_Gln-NAD-synth"/>
    <property type="match status" value="1"/>
</dbReference>
<feature type="domain" description="CN hydrolase" evidence="10">
    <location>
        <begin position="1"/>
        <end position="237"/>
    </location>
</feature>
<dbReference type="GO" id="GO:0003952">
    <property type="term" value="F:NAD+ synthase (glutamine-hydrolyzing) activity"/>
    <property type="evidence" value="ECO:0007669"/>
    <property type="project" value="UniProtKB-UniRule"/>
</dbReference>
<dbReference type="InterPro" id="IPR014445">
    <property type="entry name" value="Gln-dep_NAD_synthase"/>
</dbReference>
<evidence type="ECO:0000256" key="6">
    <source>
        <dbReference type="ARBA" id="ARBA00023027"/>
    </source>
</evidence>
<dbReference type="UniPathway" id="UPA00253">
    <property type="reaction ID" value="UER00334"/>
</dbReference>
<protein>
    <recommendedName>
        <fullName evidence="7 8">Glutamine-dependent NAD(+) synthetase</fullName>
        <ecNumber evidence="7 8">6.3.5.1</ecNumber>
    </recommendedName>
    <alternativeName>
        <fullName evidence="7 8">NAD(+) synthase [glutamine-hydrolyzing]</fullName>
    </alternativeName>
</protein>
<keyword evidence="4 7" id="KW-0547">Nucleotide-binding</keyword>
<accession>A0A0C3NFG4</accession>
<dbReference type="EC" id="6.3.5.1" evidence="7 8"/>